<proteinExistence type="inferred from homology"/>
<evidence type="ECO:0000259" key="5">
    <source>
        <dbReference type="Pfam" id="PF21982"/>
    </source>
</evidence>
<dbReference type="GO" id="GO:0005737">
    <property type="term" value="C:cytoplasm"/>
    <property type="evidence" value="ECO:0007669"/>
    <property type="project" value="UniProtKB-SubCell"/>
</dbReference>
<evidence type="ECO:0000256" key="1">
    <source>
        <dbReference type="ARBA" id="ARBA00004496"/>
    </source>
</evidence>
<feature type="domain" description="RecX first three-helical" evidence="5">
    <location>
        <begin position="1"/>
        <end position="33"/>
    </location>
</feature>
<evidence type="ECO:0000256" key="4">
    <source>
        <dbReference type="ARBA" id="ARBA00022490"/>
    </source>
</evidence>
<dbReference type="Proteomes" id="UP000295063">
    <property type="component" value="Unassembled WGS sequence"/>
</dbReference>
<evidence type="ECO:0000256" key="2">
    <source>
        <dbReference type="ARBA" id="ARBA00009695"/>
    </source>
</evidence>
<comment type="subcellular location">
    <subcellularLocation>
        <location evidence="1">Cytoplasm</location>
    </subcellularLocation>
</comment>
<protein>
    <recommendedName>
        <fullName evidence="3">Regulatory protein RecX</fullName>
    </recommendedName>
</protein>
<dbReference type="Pfam" id="PF21982">
    <property type="entry name" value="RecX_HTH1"/>
    <property type="match status" value="1"/>
</dbReference>
<dbReference type="PANTHER" id="PTHR33602:SF1">
    <property type="entry name" value="REGULATORY PROTEIN RECX FAMILY PROTEIN"/>
    <property type="match status" value="1"/>
</dbReference>
<dbReference type="InterPro" id="IPR053926">
    <property type="entry name" value="RecX_HTH_1st"/>
</dbReference>
<organism evidence="6 7">
    <name type="scientific">Anaerospora hongkongensis</name>
    <dbReference type="NCBI Taxonomy" id="244830"/>
    <lineage>
        <taxon>Bacteria</taxon>
        <taxon>Bacillati</taxon>
        <taxon>Bacillota</taxon>
        <taxon>Negativicutes</taxon>
        <taxon>Selenomonadales</taxon>
        <taxon>Sporomusaceae</taxon>
        <taxon>Anaerospora</taxon>
    </lineage>
</organism>
<dbReference type="EMBL" id="SLUI01000010">
    <property type="protein sequence ID" value="TCL35902.1"/>
    <property type="molecule type" value="Genomic_DNA"/>
</dbReference>
<dbReference type="GO" id="GO:0006282">
    <property type="term" value="P:regulation of DNA repair"/>
    <property type="evidence" value="ECO:0007669"/>
    <property type="project" value="InterPro"/>
</dbReference>
<dbReference type="PANTHER" id="PTHR33602">
    <property type="entry name" value="REGULATORY PROTEIN RECX FAMILY PROTEIN"/>
    <property type="match status" value="1"/>
</dbReference>
<dbReference type="InterPro" id="IPR036388">
    <property type="entry name" value="WH-like_DNA-bd_sf"/>
</dbReference>
<gene>
    <name evidence="6" type="ORF">EV210_110147</name>
</gene>
<dbReference type="Gene3D" id="1.10.10.10">
    <property type="entry name" value="Winged helix-like DNA-binding domain superfamily/Winged helix DNA-binding domain"/>
    <property type="match status" value="1"/>
</dbReference>
<name>A0A4R1Q3R5_9FIRM</name>
<evidence type="ECO:0000256" key="3">
    <source>
        <dbReference type="ARBA" id="ARBA00018111"/>
    </source>
</evidence>
<keyword evidence="7" id="KW-1185">Reference proteome</keyword>
<accession>A0A4R1Q3R5</accession>
<dbReference type="InterPro" id="IPR003783">
    <property type="entry name" value="Regulatory_RecX"/>
</dbReference>
<evidence type="ECO:0000313" key="6">
    <source>
        <dbReference type="EMBL" id="TCL35902.1"/>
    </source>
</evidence>
<sequence>MLAGRSLSEKELREKLKRKGWNEQEVAAALHKLRLRGYVNDEALCRQLFASYAGSKRHGVKYILAKLKSRGLDLSLIQDDIADYNYQDEYSRALALAQRKFAGQTELVKHKMARFLLARGFADSTVVKVINEITRQD</sequence>
<keyword evidence="4" id="KW-0963">Cytoplasm</keyword>
<reference evidence="6 7" key="1">
    <citation type="submission" date="2019-03" db="EMBL/GenBank/DDBJ databases">
        <title>Genomic Encyclopedia of Type Strains, Phase IV (KMG-IV): sequencing the most valuable type-strain genomes for metagenomic binning, comparative biology and taxonomic classification.</title>
        <authorList>
            <person name="Goeker M."/>
        </authorList>
    </citation>
    <scope>NUCLEOTIDE SEQUENCE [LARGE SCALE GENOMIC DNA]</scope>
    <source>
        <strain evidence="6 7">DSM 15969</strain>
    </source>
</reference>
<evidence type="ECO:0000313" key="7">
    <source>
        <dbReference type="Proteomes" id="UP000295063"/>
    </source>
</evidence>
<comment type="caution">
    <text evidence="6">The sequence shown here is derived from an EMBL/GenBank/DDBJ whole genome shotgun (WGS) entry which is preliminary data.</text>
</comment>
<comment type="similarity">
    <text evidence="2">Belongs to the RecX family.</text>
</comment>
<dbReference type="AlphaFoldDB" id="A0A4R1Q3R5"/>